<gene>
    <name evidence="1" type="ORF">EXIGLDRAFT_633854</name>
</gene>
<sequence length="205" mass="23165">RERRLILLDRQLAYISDTIKADLPRWITRRRKGIAKKRWEASELLAETGHTQAFAQAQWELQRASELSLSSQPESRLKREMQAVLALQDQIDTVQTAISNAGREISRGGRSVASRRANASISRLETKHEQLVLEASELYATLNIQGDFQEIAGLGLEFTSTLLQAHEAKRNCRERMVERFHEWARLDAASGGADQALGEDSDLQI</sequence>
<reference evidence="1 2" key="1">
    <citation type="journal article" date="2016" name="Mol. Biol. Evol.">
        <title>Comparative Genomics of Early-Diverging Mushroom-Forming Fungi Provides Insights into the Origins of Lignocellulose Decay Capabilities.</title>
        <authorList>
            <person name="Nagy L.G."/>
            <person name="Riley R."/>
            <person name="Tritt A."/>
            <person name="Adam C."/>
            <person name="Daum C."/>
            <person name="Floudas D."/>
            <person name="Sun H."/>
            <person name="Yadav J.S."/>
            <person name="Pangilinan J."/>
            <person name="Larsson K.H."/>
            <person name="Matsuura K."/>
            <person name="Barry K."/>
            <person name="Labutti K."/>
            <person name="Kuo R."/>
            <person name="Ohm R.A."/>
            <person name="Bhattacharya S.S."/>
            <person name="Shirouzu T."/>
            <person name="Yoshinaga Y."/>
            <person name="Martin F.M."/>
            <person name="Grigoriev I.V."/>
            <person name="Hibbett D.S."/>
        </authorList>
    </citation>
    <scope>NUCLEOTIDE SEQUENCE [LARGE SCALE GENOMIC DNA]</scope>
    <source>
        <strain evidence="1 2">HHB12029</strain>
    </source>
</reference>
<name>A0A166MWZ8_EXIGL</name>
<evidence type="ECO:0000313" key="1">
    <source>
        <dbReference type="EMBL" id="KZV78515.1"/>
    </source>
</evidence>
<keyword evidence="2" id="KW-1185">Reference proteome</keyword>
<dbReference type="OrthoDB" id="3364670at2759"/>
<organism evidence="1 2">
    <name type="scientific">Exidia glandulosa HHB12029</name>
    <dbReference type="NCBI Taxonomy" id="1314781"/>
    <lineage>
        <taxon>Eukaryota</taxon>
        <taxon>Fungi</taxon>
        <taxon>Dikarya</taxon>
        <taxon>Basidiomycota</taxon>
        <taxon>Agaricomycotina</taxon>
        <taxon>Agaricomycetes</taxon>
        <taxon>Auriculariales</taxon>
        <taxon>Exidiaceae</taxon>
        <taxon>Exidia</taxon>
    </lineage>
</organism>
<feature type="non-terminal residue" evidence="1">
    <location>
        <position position="1"/>
    </location>
</feature>
<dbReference type="STRING" id="1314781.A0A166MWZ8"/>
<accession>A0A166MWZ8</accession>
<protein>
    <submittedName>
        <fullName evidence="1">Uncharacterized protein</fullName>
    </submittedName>
</protein>
<proteinExistence type="predicted"/>
<dbReference type="AlphaFoldDB" id="A0A166MWZ8"/>
<dbReference type="InParanoid" id="A0A166MWZ8"/>
<dbReference type="EMBL" id="KV426863">
    <property type="protein sequence ID" value="KZV78515.1"/>
    <property type="molecule type" value="Genomic_DNA"/>
</dbReference>
<evidence type="ECO:0000313" key="2">
    <source>
        <dbReference type="Proteomes" id="UP000077266"/>
    </source>
</evidence>
<dbReference type="Proteomes" id="UP000077266">
    <property type="component" value="Unassembled WGS sequence"/>
</dbReference>